<dbReference type="GO" id="GO:0000049">
    <property type="term" value="F:tRNA binding"/>
    <property type="evidence" value="ECO:0007669"/>
    <property type="project" value="UniProtKB-UniRule"/>
</dbReference>
<evidence type="ECO:0000313" key="12">
    <source>
        <dbReference type="Proteomes" id="UP000029579"/>
    </source>
</evidence>
<dbReference type="OrthoDB" id="9800507at2"/>
<feature type="active site" description="Proton acceptor" evidence="8">
    <location>
        <position position="19"/>
    </location>
</feature>
<sequence>MYYIVGLGNPGLQYENTRHNVGFMTIDYLANKYNIDVRKLKFKSLYGQGEISGHKVMLIKPQTYMNNSGEAVRELRNFYKFDIDKLIVIYDDIDIDFGTVRIRKKGSAGSHNGMKSIIYQIQDDKFPRIKVSIGKKPEKWDLANFVLSGFSKEEVSILEDEIRLAAKGIEIILKEDIDMAMNKCNSVKLVENNNE</sequence>
<keyword evidence="3 8" id="KW-0378">Hydrolase</keyword>
<dbReference type="AlphaFoldDB" id="A0A095X213"/>
<feature type="binding site" evidence="8">
    <location>
        <position position="14"/>
    </location>
    <ligand>
        <name>tRNA</name>
        <dbReference type="ChEBI" id="CHEBI:17843"/>
    </ligand>
</feature>
<dbReference type="Gene3D" id="3.40.50.1470">
    <property type="entry name" value="Peptidyl-tRNA hydrolase"/>
    <property type="match status" value="1"/>
</dbReference>
<feature type="binding site" evidence="8">
    <location>
        <position position="66"/>
    </location>
    <ligand>
        <name>tRNA</name>
        <dbReference type="ChEBI" id="CHEBI:17843"/>
    </ligand>
</feature>
<dbReference type="CDD" id="cd00462">
    <property type="entry name" value="PTH"/>
    <property type="match status" value="1"/>
</dbReference>
<dbReference type="FunFam" id="3.40.50.1470:FF:000001">
    <property type="entry name" value="Peptidyl-tRNA hydrolase"/>
    <property type="match status" value="1"/>
</dbReference>
<dbReference type="SUPFAM" id="SSF53178">
    <property type="entry name" value="Peptidyl-tRNA hydrolase-like"/>
    <property type="match status" value="1"/>
</dbReference>
<dbReference type="Pfam" id="PF01195">
    <property type="entry name" value="Pept_tRNA_hydro"/>
    <property type="match status" value="1"/>
</dbReference>
<reference evidence="11 12" key="1">
    <citation type="submission" date="2014-07" db="EMBL/GenBank/DDBJ databases">
        <authorList>
            <person name="McCorrison J."/>
            <person name="Sanka R."/>
            <person name="Torralba M."/>
            <person name="Gillis M."/>
            <person name="Haft D.H."/>
            <person name="Methe B."/>
            <person name="Sutton G."/>
            <person name="Nelson K.E."/>
        </authorList>
    </citation>
    <scope>NUCLEOTIDE SEQUENCE [LARGE SCALE GENOMIC DNA]</scope>
    <source>
        <strain evidence="11 12">S7-1-13</strain>
    </source>
</reference>
<comment type="catalytic activity">
    <reaction evidence="6 8 9">
        <text>an N-acyl-L-alpha-aminoacyl-tRNA + H2O = an N-acyl-L-amino acid + a tRNA + H(+)</text>
        <dbReference type="Rhea" id="RHEA:54448"/>
        <dbReference type="Rhea" id="RHEA-COMP:10123"/>
        <dbReference type="Rhea" id="RHEA-COMP:13883"/>
        <dbReference type="ChEBI" id="CHEBI:15377"/>
        <dbReference type="ChEBI" id="CHEBI:15378"/>
        <dbReference type="ChEBI" id="CHEBI:59874"/>
        <dbReference type="ChEBI" id="CHEBI:78442"/>
        <dbReference type="ChEBI" id="CHEBI:138191"/>
        <dbReference type="EC" id="3.1.1.29"/>
    </reaction>
</comment>
<dbReference type="GO" id="GO:0006515">
    <property type="term" value="P:protein quality control for misfolded or incompletely synthesized proteins"/>
    <property type="evidence" value="ECO:0007669"/>
    <property type="project" value="UniProtKB-UniRule"/>
</dbReference>
<evidence type="ECO:0000256" key="1">
    <source>
        <dbReference type="ARBA" id="ARBA00013260"/>
    </source>
</evidence>
<dbReference type="InterPro" id="IPR018171">
    <property type="entry name" value="Pept_tRNA_hydro_CS"/>
</dbReference>
<dbReference type="RefSeq" id="WP_037327527.1">
    <property type="nucleotide sequence ID" value="NZ_JRMW01000033.1"/>
</dbReference>
<accession>A0A095X213</accession>
<evidence type="ECO:0000256" key="4">
    <source>
        <dbReference type="ARBA" id="ARBA00022884"/>
    </source>
</evidence>
<dbReference type="PROSITE" id="PS01195">
    <property type="entry name" value="PEPT_TRNA_HYDROL_1"/>
    <property type="match status" value="1"/>
</dbReference>
<dbReference type="NCBIfam" id="TIGR00447">
    <property type="entry name" value="pth"/>
    <property type="match status" value="1"/>
</dbReference>
<evidence type="ECO:0000256" key="8">
    <source>
        <dbReference type="HAMAP-Rule" id="MF_00083"/>
    </source>
</evidence>
<keyword evidence="4 8" id="KW-0694">RNA-binding</keyword>
<comment type="function">
    <text evidence="8">Hydrolyzes ribosome-free peptidyl-tRNAs (with 1 or more amino acids incorporated), which drop off the ribosome during protein synthesis, or as a result of ribosome stalling.</text>
</comment>
<keyword evidence="8" id="KW-0963">Cytoplasm</keyword>
<evidence type="ECO:0000256" key="9">
    <source>
        <dbReference type="RuleBase" id="RU000673"/>
    </source>
</evidence>
<dbReference type="InterPro" id="IPR036416">
    <property type="entry name" value="Pept_tRNA_hydro_sf"/>
</dbReference>
<dbReference type="InterPro" id="IPR001328">
    <property type="entry name" value="Pept_tRNA_hydro"/>
</dbReference>
<organism evidence="11 12">
    <name type="scientific">Anaerococcus lactolyticus S7-1-13</name>
    <dbReference type="NCBI Taxonomy" id="1284686"/>
    <lineage>
        <taxon>Bacteria</taxon>
        <taxon>Bacillati</taxon>
        <taxon>Bacillota</taxon>
        <taxon>Tissierellia</taxon>
        <taxon>Tissierellales</taxon>
        <taxon>Peptoniphilaceae</taxon>
        <taxon>Anaerococcus</taxon>
    </lineage>
</organism>
<dbReference type="GO" id="GO:0005737">
    <property type="term" value="C:cytoplasm"/>
    <property type="evidence" value="ECO:0007669"/>
    <property type="project" value="UniProtKB-SubCell"/>
</dbReference>
<keyword evidence="2 8" id="KW-0820">tRNA-binding</keyword>
<feature type="site" description="Discriminates between blocked and unblocked aminoacyl-tRNA" evidence="8">
    <location>
        <position position="9"/>
    </location>
</feature>
<dbReference type="GO" id="GO:0004045">
    <property type="term" value="F:peptidyl-tRNA hydrolase activity"/>
    <property type="evidence" value="ECO:0007669"/>
    <property type="project" value="UniProtKB-UniRule"/>
</dbReference>
<dbReference type="EMBL" id="JRMW01000033">
    <property type="protein sequence ID" value="KGF04115.1"/>
    <property type="molecule type" value="Genomic_DNA"/>
</dbReference>
<comment type="similarity">
    <text evidence="5 8 10">Belongs to the PTH family.</text>
</comment>
<feature type="binding site" evidence="8">
    <location>
        <position position="64"/>
    </location>
    <ligand>
        <name>tRNA</name>
        <dbReference type="ChEBI" id="CHEBI:17843"/>
    </ligand>
</feature>
<comment type="subcellular location">
    <subcellularLocation>
        <location evidence="8">Cytoplasm</location>
    </subcellularLocation>
</comment>
<dbReference type="eggNOG" id="COG0193">
    <property type="taxonomic scope" value="Bacteria"/>
</dbReference>
<comment type="caution">
    <text evidence="11">The sequence shown here is derived from an EMBL/GenBank/DDBJ whole genome shotgun (WGS) entry which is preliminary data.</text>
</comment>
<dbReference type="PANTHER" id="PTHR17224:SF1">
    <property type="entry name" value="PEPTIDYL-TRNA HYDROLASE"/>
    <property type="match status" value="1"/>
</dbReference>
<evidence type="ECO:0000256" key="5">
    <source>
        <dbReference type="ARBA" id="ARBA00038063"/>
    </source>
</evidence>
<protein>
    <recommendedName>
        <fullName evidence="7 8">Peptidyl-tRNA hydrolase</fullName>
        <shortName evidence="8">Pth</shortName>
        <ecNumber evidence="1 8">3.1.1.29</ecNumber>
    </recommendedName>
</protein>
<evidence type="ECO:0000256" key="7">
    <source>
        <dbReference type="ARBA" id="ARBA00050038"/>
    </source>
</evidence>
<gene>
    <name evidence="8" type="primary">pth</name>
    <name evidence="11" type="ORF">HMPREF1630_04815</name>
</gene>
<feature type="binding site" evidence="8">
    <location>
        <position position="112"/>
    </location>
    <ligand>
        <name>tRNA</name>
        <dbReference type="ChEBI" id="CHEBI:17843"/>
    </ligand>
</feature>
<dbReference type="EC" id="3.1.1.29" evidence="1 8"/>
<evidence type="ECO:0000256" key="10">
    <source>
        <dbReference type="RuleBase" id="RU004320"/>
    </source>
</evidence>
<evidence type="ECO:0000256" key="2">
    <source>
        <dbReference type="ARBA" id="ARBA00022555"/>
    </source>
</evidence>
<comment type="subunit">
    <text evidence="8">Monomer.</text>
</comment>
<dbReference type="PROSITE" id="PS01196">
    <property type="entry name" value="PEPT_TRNA_HYDROL_2"/>
    <property type="match status" value="1"/>
</dbReference>
<dbReference type="PANTHER" id="PTHR17224">
    <property type="entry name" value="PEPTIDYL-TRNA HYDROLASE"/>
    <property type="match status" value="1"/>
</dbReference>
<evidence type="ECO:0000256" key="6">
    <source>
        <dbReference type="ARBA" id="ARBA00048707"/>
    </source>
</evidence>
<dbReference type="HAMAP" id="MF_00083">
    <property type="entry name" value="Pept_tRNA_hydro_bact"/>
    <property type="match status" value="1"/>
</dbReference>
<name>A0A095X213_9FIRM</name>
<dbReference type="GO" id="GO:0072344">
    <property type="term" value="P:rescue of stalled ribosome"/>
    <property type="evidence" value="ECO:0007669"/>
    <property type="project" value="UniProtKB-UniRule"/>
</dbReference>
<feature type="site" description="Stabilizes the basic form of H active site to accept a proton" evidence="8">
    <location>
        <position position="91"/>
    </location>
</feature>
<dbReference type="Proteomes" id="UP000029579">
    <property type="component" value="Unassembled WGS sequence"/>
</dbReference>
<proteinExistence type="inferred from homology"/>
<evidence type="ECO:0000313" key="11">
    <source>
        <dbReference type="EMBL" id="KGF04115.1"/>
    </source>
</evidence>
<evidence type="ECO:0000256" key="3">
    <source>
        <dbReference type="ARBA" id="ARBA00022801"/>
    </source>
</evidence>
<comment type="function">
    <text evidence="8">Catalyzes the release of premature peptidyl moieties from peptidyl-tRNA molecules trapped in stalled 50S ribosomal subunits, and thus maintains levels of free tRNAs and 50S ribosomes.</text>
</comment>